<evidence type="ECO:0000256" key="4">
    <source>
        <dbReference type="ARBA" id="ARBA00022692"/>
    </source>
</evidence>
<evidence type="ECO:0000256" key="2">
    <source>
        <dbReference type="ARBA" id="ARBA00004651"/>
    </source>
</evidence>
<evidence type="ECO:0000256" key="9">
    <source>
        <dbReference type="SAM" id="Phobius"/>
    </source>
</evidence>
<evidence type="ECO:0000256" key="8">
    <source>
        <dbReference type="ARBA" id="ARBA00023284"/>
    </source>
</evidence>
<dbReference type="InterPro" id="IPR036249">
    <property type="entry name" value="Thioredoxin-like_sf"/>
</dbReference>
<evidence type="ECO:0000256" key="3">
    <source>
        <dbReference type="ARBA" id="ARBA00022475"/>
    </source>
</evidence>
<dbReference type="SUPFAM" id="SSF52833">
    <property type="entry name" value="Thioredoxin-like"/>
    <property type="match status" value="1"/>
</dbReference>
<dbReference type="Proteomes" id="UP000199550">
    <property type="component" value="Unassembled WGS sequence"/>
</dbReference>
<dbReference type="InterPro" id="IPR028250">
    <property type="entry name" value="DsbDN"/>
</dbReference>
<dbReference type="GO" id="GO:0005886">
    <property type="term" value="C:plasma membrane"/>
    <property type="evidence" value="ECO:0007669"/>
    <property type="project" value="UniProtKB-SubCell"/>
</dbReference>
<dbReference type="EMBL" id="FOTF01000029">
    <property type="protein sequence ID" value="SFL57567.1"/>
    <property type="molecule type" value="Genomic_DNA"/>
</dbReference>
<dbReference type="Gene3D" id="2.60.40.1250">
    <property type="entry name" value="Thiol:disulfide interchange protein DsbD, N-terminal domain"/>
    <property type="match status" value="1"/>
</dbReference>
<dbReference type="Pfam" id="PF11412">
    <property type="entry name" value="DsbD_N"/>
    <property type="match status" value="1"/>
</dbReference>
<feature type="transmembrane region" description="Helical" evidence="9">
    <location>
        <begin position="352"/>
        <end position="373"/>
    </location>
</feature>
<keyword evidence="12" id="KW-1185">Reference proteome</keyword>
<evidence type="ECO:0000313" key="12">
    <source>
        <dbReference type="Proteomes" id="UP000199550"/>
    </source>
</evidence>
<dbReference type="InterPro" id="IPR013766">
    <property type="entry name" value="Thioredoxin_domain"/>
</dbReference>
<dbReference type="PROSITE" id="PS00194">
    <property type="entry name" value="THIOREDOXIN_1"/>
    <property type="match status" value="1"/>
</dbReference>
<comment type="function">
    <text evidence="1">May be required for disulfide bond formation in some proteins.</text>
</comment>
<comment type="subcellular location">
    <subcellularLocation>
        <location evidence="2">Cell membrane</location>
        <topology evidence="2">Multi-pass membrane protein</topology>
    </subcellularLocation>
</comment>
<dbReference type="InterPro" id="IPR017937">
    <property type="entry name" value="Thioredoxin_CS"/>
</dbReference>
<dbReference type="OrthoDB" id="9811036at2"/>
<keyword evidence="6 9" id="KW-1133">Transmembrane helix</keyword>
<dbReference type="PANTHER" id="PTHR32234:SF0">
    <property type="entry name" value="THIOL:DISULFIDE INTERCHANGE PROTEIN DSBD"/>
    <property type="match status" value="1"/>
</dbReference>
<feature type="transmembrane region" description="Helical" evidence="9">
    <location>
        <begin position="317"/>
        <end position="346"/>
    </location>
</feature>
<feature type="domain" description="Thioredoxin" evidence="10">
    <location>
        <begin position="466"/>
        <end position="610"/>
    </location>
</feature>
<keyword evidence="8" id="KW-0676">Redox-active center</keyword>
<accession>A0A1I4IU05</accession>
<dbReference type="Gene3D" id="3.40.30.10">
    <property type="entry name" value="Glutaredoxin"/>
    <property type="match status" value="1"/>
</dbReference>
<protein>
    <submittedName>
        <fullName evidence="11">Thiol:disulfide interchange protein DsbD</fullName>
    </submittedName>
</protein>
<dbReference type="STRING" id="195913.SAMN04488004_12924"/>
<feature type="transmembrane region" description="Helical" evidence="9">
    <location>
        <begin position="238"/>
        <end position="262"/>
    </location>
</feature>
<dbReference type="InterPro" id="IPR003834">
    <property type="entry name" value="Cyt_c_assmbl_TM_dom"/>
</dbReference>
<dbReference type="NCBIfam" id="NF001419">
    <property type="entry name" value="PRK00293.1"/>
    <property type="match status" value="1"/>
</dbReference>
<keyword evidence="7 9" id="KW-0472">Membrane</keyword>
<evidence type="ECO:0000256" key="7">
    <source>
        <dbReference type="ARBA" id="ARBA00023136"/>
    </source>
</evidence>
<evidence type="ECO:0000313" key="11">
    <source>
        <dbReference type="EMBL" id="SFL57567.1"/>
    </source>
</evidence>
<feature type="transmembrane region" description="Helical" evidence="9">
    <location>
        <begin position="450"/>
        <end position="470"/>
    </location>
</feature>
<evidence type="ECO:0000259" key="10">
    <source>
        <dbReference type="PROSITE" id="PS51352"/>
    </source>
</evidence>
<evidence type="ECO:0000256" key="1">
    <source>
        <dbReference type="ARBA" id="ARBA00003565"/>
    </source>
</evidence>
<keyword evidence="3" id="KW-1003">Cell membrane</keyword>
<evidence type="ECO:0000256" key="6">
    <source>
        <dbReference type="ARBA" id="ARBA00022989"/>
    </source>
</evidence>
<evidence type="ECO:0000256" key="5">
    <source>
        <dbReference type="ARBA" id="ARBA00022748"/>
    </source>
</evidence>
<organism evidence="11 12">
    <name type="scientific">Loktanella salsilacus</name>
    <dbReference type="NCBI Taxonomy" id="195913"/>
    <lineage>
        <taxon>Bacteria</taxon>
        <taxon>Pseudomonadati</taxon>
        <taxon>Pseudomonadota</taxon>
        <taxon>Alphaproteobacteria</taxon>
        <taxon>Rhodobacterales</taxon>
        <taxon>Roseobacteraceae</taxon>
        <taxon>Loktanella</taxon>
    </lineage>
</organism>
<reference evidence="11 12" key="1">
    <citation type="submission" date="2016-10" db="EMBL/GenBank/DDBJ databases">
        <authorList>
            <person name="de Groot N.N."/>
        </authorList>
    </citation>
    <scope>NUCLEOTIDE SEQUENCE [LARGE SCALE GENOMIC DNA]</scope>
    <source>
        <strain evidence="11 12">DSM 16199</strain>
    </source>
</reference>
<dbReference type="GO" id="GO:0017004">
    <property type="term" value="P:cytochrome complex assembly"/>
    <property type="evidence" value="ECO:0007669"/>
    <property type="project" value="UniProtKB-KW"/>
</dbReference>
<dbReference type="Pfam" id="PF02683">
    <property type="entry name" value="DsbD_TM"/>
    <property type="match status" value="1"/>
</dbReference>
<feature type="transmembrane region" description="Helical" evidence="9">
    <location>
        <begin position="197"/>
        <end position="226"/>
    </location>
</feature>
<gene>
    <name evidence="11" type="ORF">SAMN04488004_12924</name>
</gene>
<dbReference type="Pfam" id="PF13098">
    <property type="entry name" value="Thioredoxin_2"/>
    <property type="match status" value="1"/>
</dbReference>
<feature type="transmembrane region" description="Helical" evidence="9">
    <location>
        <begin position="417"/>
        <end position="438"/>
    </location>
</feature>
<dbReference type="InterPro" id="IPR012336">
    <property type="entry name" value="Thioredoxin-like_fold"/>
</dbReference>
<dbReference type="PROSITE" id="PS51352">
    <property type="entry name" value="THIOREDOXIN_2"/>
    <property type="match status" value="1"/>
</dbReference>
<proteinExistence type="predicted"/>
<sequence>MTYTKQFPNIAAHLLRLTALIVTLMLTVVPLAQAQGFFEGRSDPLPVDEAFELNVVDHEDGTRVLNWTIADGYYMYRDYLSAQTETGVEVSMMTPPGIRKDDPNFGSVEIYHDSLQADLAATSGFVTVTYQGCQDEGICYPPVSRTLAPLGAGTTVSAVSSASEAPDSRTELKSPGLTLSQDKGVIEGLQARGGITFVLAGFFFFGMLLAFTPCMFPMFPILAGLLAGRSNMTARRGFTISGVYVLAMALAFGLLGVAAAWSGQNLQVALQSPVAIYAAAAAFVVIALSMFGLFEIKMPAAWTQRLSRVGTSSRGTLGGAATLGFTSALIMGPCVTAPLAGALLYIAGTGDVTLGAAALFFLGLGQGVPLLLVGTLGSRVLPKAGAWMTGVKYAFGFIFLGMALWLVGRIAPGPEVLLLWSVLLIGAGVFAGAMDMLSGDAGPLRRVVKTGAVFSVMAGGVMLVGAASGASDPSHPFSTFQGASGSDVTQTDGVAFVEVTSKDALEAALADGQQQPTLIYVTADWCVTCRVIEREVWDDQAVKDALINANVIAADVSTFDAGSQAMLDMLGAVGPPTMVFLDRDQTEKPNTRIVGETTAEHFLKSFGTVR</sequence>
<dbReference type="InterPro" id="IPR036929">
    <property type="entry name" value="DsbDN_sf"/>
</dbReference>
<dbReference type="GO" id="GO:0045454">
    <property type="term" value="P:cell redox homeostasis"/>
    <property type="evidence" value="ECO:0007669"/>
    <property type="project" value="TreeGrafter"/>
</dbReference>
<dbReference type="SUPFAM" id="SSF74863">
    <property type="entry name" value="Thiol:disulfide interchange protein DsbD, N-terminal domain (DsbD-alpha)"/>
    <property type="match status" value="1"/>
</dbReference>
<dbReference type="RefSeq" id="WP_090191512.1">
    <property type="nucleotide sequence ID" value="NZ_FOTF01000029.1"/>
</dbReference>
<keyword evidence="4 9" id="KW-0812">Transmembrane</keyword>
<dbReference type="GO" id="GO:0015035">
    <property type="term" value="F:protein-disulfide reductase activity"/>
    <property type="evidence" value="ECO:0007669"/>
    <property type="project" value="TreeGrafter"/>
</dbReference>
<dbReference type="AlphaFoldDB" id="A0A1I4IU05"/>
<feature type="transmembrane region" description="Helical" evidence="9">
    <location>
        <begin position="274"/>
        <end position="296"/>
    </location>
</feature>
<dbReference type="PANTHER" id="PTHR32234">
    <property type="entry name" value="THIOL:DISULFIDE INTERCHANGE PROTEIN DSBD"/>
    <property type="match status" value="1"/>
</dbReference>
<name>A0A1I4IU05_9RHOB</name>
<feature type="transmembrane region" description="Helical" evidence="9">
    <location>
        <begin position="393"/>
        <end position="411"/>
    </location>
</feature>
<keyword evidence="5" id="KW-0201">Cytochrome c-type biogenesis</keyword>